<proteinExistence type="predicted"/>
<protein>
    <submittedName>
        <fullName evidence="1">Uncharacterized protein</fullName>
    </submittedName>
</protein>
<accession>X1Q007</accession>
<dbReference type="Pfam" id="PF13424">
    <property type="entry name" value="TPR_12"/>
    <property type="match status" value="1"/>
</dbReference>
<organism evidence="1">
    <name type="scientific">marine sediment metagenome</name>
    <dbReference type="NCBI Taxonomy" id="412755"/>
    <lineage>
        <taxon>unclassified sequences</taxon>
        <taxon>metagenomes</taxon>
        <taxon>ecological metagenomes</taxon>
    </lineage>
</organism>
<dbReference type="InterPro" id="IPR011990">
    <property type="entry name" value="TPR-like_helical_dom_sf"/>
</dbReference>
<dbReference type="PROSITE" id="PS50005">
    <property type="entry name" value="TPR"/>
    <property type="match status" value="1"/>
</dbReference>
<sequence length="105" mass="11751">MTEGREQLKRALSANPKAAADLGAEALLGAGNLARQQGDYEESLKLLKESQAIYHRLADSPGESHTIYELGWTYYRMAQFKEARSHFSAALKKADELKNKEIRVV</sequence>
<comment type="caution">
    <text evidence="1">The sequence shown here is derived from an EMBL/GenBank/DDBJ whole genome shotgun (WGS) entry which is preliminary data.</text>
</comment>
<dbReference type="SMART" id="SM00028">
    <property type="entry name" value="TPR"/>
    <property type="match status" value="2"/>
</dbReference>
<dbReference type="Gene3D" id="1.25.40.10">
    <property type="entry name" value="Tetratricopeptide repeat domain"/>
    <property type="match status" value="1"/>
</dbReference>
<dbReference type="InterPro" id="IPR019734">
    <property type="entry name" value="TPR_rpt"/>
</dbReference>
<evidence type="ECO:0000313" key="1">
    <source>
        <dbReference type="EMBL" id="GAI44440.1"/>
    </source>
</evidence>
<dbReference type="AlphaFoldDB" id="X1Q007"/>
<name>X1Q007_9ZZZZ</name>
<reference evidence="1" key="1">
    <citation type="journal article" date="2014" name="Front. Microbiol.">
        <title>High frequency of phylogenetically diverse reductive dehalogenase-homologous genes in deep subseafloor sedimentary metagenomes.</title>
        <authorList>
            <person name="Kawai M."/>
            <person name="Futagami T."/>
            <person name="Toyoda A."/>
            <person name="Takaki Y."/>
            <person name="Nishi S."/>
            <person name="Hori S."/>
            <person name="Arai W."/>
            <person name="Tsubouchi T."/>
            <person name="Morono Y."/>
            <person name="Uchiyama I."/>
            <person name="Ito T."/>
            <person name="Fujiyama A."/>
            <person name="Inagaki F."/>
            <person name="Takami H."/>
        </authorList>
    </citation>
    <scope>NUCLEOTIDE SEQUENCE</scope>
    <source>
        <strain evidence="1">Expedition CK06-06</strain>
    </source>
</reference>
<dbReference type="SUPFAM" id="SSF48452">
    <property type="entry name" value="TPR-like"/>
    <property type="match status" value="1"/>
</dbReference>
<dbReference type="EMBL" id="BARV01026756">
    <property type="protein sequence ID" value="GAI44440.1"/>
    <property type="molecule type" value="Genomic_DNA"/>
</dbReference>
<gene>
    <name evidence="1" type="ORF">S06H3_43177</name>
</gene>